<evidence type="ECO:0000313" key="1">
    <source>
        <dbReference type="EMBL" id="KMM70999.1"/>
    </source>
</evidence>
<reference evidence="2" key="3">
    <citation type="journal article" date="2010" name="Genome Res.">
        <title>Population genomic sequencing of Coccidioides fungi reveals recent hybridization and transposon control.</title>
        <authorList>
            <person name="Neafsey D.E."/>
            <person name="Barker B.M."/>
            <person name="Sharpton T.J."/>
            <person name="Stajich J.E."/>
            <person name="Park D.J."/>
            <person name="Whiston E."/>
            <person name="Hung C.-Y."/>
            <person name="McMahan C."/>
            <person name="White J."/>
            <person name="Sykes S."/>
            <person name="Heiman D."/>
            <person name="Young S."/>
            <person name="Zeng Q."/>
            <person name="Abouelleil A."/>
            <person name="Aftuck L."/>
            <person name="Bessette D."/>
            <person name="Brown A."/>
            <person name="FitzGerald M."/>
            <person name="Lui A."/>
            <person name="Macdonald J.P."/>
            <person name="Priest M."/>
            <person name="Orbach M.J."/>
            <person name="Galgiani J.N."/>
            <person name="Kirkland T.N."/>
            <person name="Cole G.T."/>
            <person name="Birren B.W."/>
            <person name="Henn M.R."/>
            <person name="Taylor J.W."/>
            <person name="Rounsley S.D."/>
        </authorList>
    </citation>
    <scope>NUCLEOTIDE SEQUENCE [LARGE SCALE GENOMIC DNA]</scope>
    <source>
        <strain evidence="2">RMSCC 3488</strain>
    </source>
</reference>
<name>A0A0J6FPU7_COCPO</name>
<sequence length="129" mass="14459">MKAHYRSAIAELSYLDNAAPVKKKCFIKAYSQACIKALEPEGKFDRAQRAFLQKTTKLIGELNSQQAAQLAVVHKLSSQAEAFWHSKIRKQVQLDPDSQFANIEKIGQAMEEAAALQARLQQCQPETEP</sequence>
<proteinExistence type="predicted"/>
<dbReference type="Proteomes" id="UP000054567">
    <property type="component" value="Unassembled WGS sequence"/>
</dbReference>
<protein>
    <submittedName>
        <fullName evidence="1">Uncharacterized protein</fullName>
    </submittedName>
</protein>
<reference evidence="1 2" key="1">
    <citation type="submission" date="2007-06" db="EMBL/GenBank/DDBJ databases">
        <title>The Genome Sequence of Coccidioides posadasii RMSCC_3488.</title>
        <authorList>
            <consortium name="Coccidioides Genome Resources Consortium"/>
            <consortium name="The Broad Institute Genome Sequencing Platform"/>
            <person name="Henn M.R."/>
            <person name="Sykes S."/>
            <person name="Young S."/>
            <person name="Jaffe D."/>
            <person name="Berlin A."/>
            <person name="Alvarez P."/>
            <person name="Butler J."/>
            <person name="Gnerre S."/>
            <person name="Grabherr M."/>
            <person name="Mauceli E."/>
            <person name="Brockman W."/>
            <person name="Kodira C."/>
            <person name="Alvarado L."/>
            <person name="Zeng Q."/>
            <person name="Crawford M."/>
            <person name="Antoine C."/>
            <person name="Devon K."/>
            <person name="Galgiani J."/>
            <person name="Orsborn K."/>
            <person name="Lewis M.L."/>
            <person name="Nusbaum C."/>
            <person name="Galagan J."/>
            <person name="Birren B."/>
        </authorList>
    </citation>
    <scope>NUCLEOTIDE SEQUENCE [LARGE SCALE GENOMIC DNA]</scope>
    <source>
        <strain evidence="1 2">RMSCC 3488</strain>
    </source>
</reference>
<evidence type="ECO:0000313" key="2">
    <source>
        <dbReference type="Proteomes" id="UP000054567"/>
    </source>
</evidence>
<gene>
    <name evidence="1" type="ORF">CPAG_07306</name>
</gene>
<organism evidence="1 2">
    <name type="scientific">Coccidioides posadasii RMSCC 3488</name>
    <dbReference type="NCBI Taxonomy" id="454284"/>
    <lineage>
        <taxon>Eukaryota</taxon>
        <taxon>Fungi</taxon>
        <taxon>Dikarya</taxon>
        <taxon>Ascomycota</taxon>
        <taxon>Pezizomycotina</taxon>
        <taxon>Eurotiomycetes</taxon>
        <taxon>Eurotiomycetidae</taxon>
        <taxon>Onygenales</taxon>
        <taxon>Onygenaceae</taxon>
        <taxon>Coccidioides</taxon>
    </lineage>
</organism>
<reference evidence="2" key="2">
    <citation type="journal article" date="2009" name="Genome Res.">
        <title>Comparative genomic analyses of the human fungal pathogens Coccidioides and their relatives.</title>
        <authorList>
            <person name="Sharpton T.J."/>
            <person name="Stajich J.E."/>
            <person name="Rounsley S.D."/>
            <person name="Gardner M.J."/>
            <person name="Wortman J.R."/>
            <person name="Jordar V.S."/>
            <person name="Maiti R."/>
            <person name="Kodira C.D."/>
            <person name="Neafsey D.E."/>
            <person name="Zeng Q."/>
            <person name="Hung C.-Y."/>
            <person name="McMahan C."/>
            <person name="Muszewska A."/>
            <person name="Grynberg M."/>
            <person name="Mandel M.A."/>
            <person name="Kellner E.M."/>
            <person name="Barker B.M."/>
            <person name="Galgiani J.N."/>
            <person name="Orbach M.J."/>
            <person name="Kirkland T.N."/>
            <person name="Cole G.T."/>
            <person name="Henn M.R."/>
            <person name="Birren B.W."/>
            <person name="Taylor J.W."/>
        </authorList>
    </citation>
    <scope>NUCLEOTIDE SEQUENCE [LARGE SCALE GENOMIC DNA]</scope>
    <source>
        <strain evidence="2">RMSCC 3488</strain>
    </source>
</reference>
<accession>A0A0J6FPU7</accession>
<dbReference type="EMBL" id="DS268112">
    <property type="protein sequence ID" value="KMM70999.1"/>
    <property type="molecule type" value="Genomic_DNA"/>
</dbReference>
<dbReference type="AlphaFoldDB" id="A0A0J6FPU7"/>
<dbReference type="VEuPathDB" id="FungiDB:CPAG_07306"/>
<dbReference type="OrthoDB" id="4510550at2759"/>